<dbReference type="PANTHER" id="PTHR10067">
    <property type="entry name" value="PHOSPHATIDYLSERINE DECARBOXYLASE"/>
    <property type="match status" value="1"/>
</dbReference>
<evidence type="ECO:0000256" key="11">
    <source>
        <dbReference type="ARBA" id="ARBA00023317"/>
    </source>
</evidence>
<protein>
    <recommendedName>
        <fullName evidence="12">Phosphatidylserine decarboxylase proenzyme</fullName>
        <ecNumber evidence="12">4.1.1.65</ecNumber>
    </recommendedName>
    <component>
        <recommendedName>
            <fullName evidence="12">Phosphatidylserine decarboxylase alpha chain</fullName>
        </recommendedName>
    </component>
    <component>
        <recommendedName>
            <fullName evidence="12">Phosphatidylserine decarboxylase beta chain</fullName>
        </recommendedName>
    </component>
</protein>
<dbReference type="STRING" id="466.Lmac_2978"/>
<comment type="PTM">
    <text evidence="12">Is synthesized initially as an inactive proenzyme. Formation of the active enzyme involves a self-maturation process in which the active site pyruvoyl group is generated from an internal serine residue via an autocatalytic post-translational modification. Two non-identical subunits are generated from the proenzyme in this reaction, and the pyruvate is formed at the N-terminus of the alpha chain, which is derived from the carboxyl end of the proenzyme. The autoendoproteolytic cleavage occurs by a canonical serine protease mechanism, in which the side chain hydroxyl group of the serine supplies its oxygen atom to form the C-terminus of the beta chain, while the remainder of the serine residue undergoes an oxidative deamination to produce ammonia and the pyruvoyl prosthetic group on the alpha chain. During this reaction, the Ser that is part of the protease active site of the proenzyme becomes the pyruvoyl prosthetic group, which constitutes an essential element of the active site of the mature decarboxylase.</text>
</comment>
<comment type="function">
    <text evidence="12">Catalyzes the formation of phosphatidylethanolamine (PtdEtn) from phosphatidylserine (PtdSer).</text>
</comment>
<dbReference type="Proteomes" id="UP000054908">
    <property type="component" value="Unassembled WGS sequence"/>
</dbReference>
<name>A0A0W0VW60_9GAMM</name>
<evidence type="ECO:0000256" key="13">
    <source>
        <dbReference type="SAM" id="Phobius"/>
    </source>
</evidence>
<dbReference type="Pfam" id="PF02666">
    <property type="entry name" value="PS_Dcarbxylase"/>
    <property type="match status" value="1"/>
</dbReference>
<evidence type="ECO:0000256" key="6">
    <source>
        <dbReference type="ARBA" id="ARBA00023136"/>
    </source>
</evidence>
<organism evidence="14 15">
    <name type="scientific">Legionella maceachernii</name>
    <dbReference type="NCBI Taxonomy" id="466"/>
    <lineage>
        <taxon>Bacteria</taxon>
        <taxon>Pseudomonadati</taxon>
        <taxon>Pseudomonadota</taxon>
        <taxon>Gammaproteobacteria</taxon>
        <taxon>Legionellales</taxon>
        <taxon>Legionellaceae</taxon>
        <taxon>Legionella</taxon>
    </lineage>
</organism>
<dbReference type="OrthoDB" id="9802030at2"/>
<evidence type="ECO:0000256" key="9">
    <source>
        <dbReference type="ARBA" id="ARBA00023239"/>
    </source>
</evidence>
<comment type="caution">
    <text evidence="14">The sequence shown here is derived from an EMBL/GenBank/DDBJ whole genome shotgun (WGS) entry which is preliminary data.</text>
</comment>
<keyword evidence="13" id="KW-1133">Transmembrane helix</keyword>
<comment type="catalytic activity">
    <reaction evidence="12">
        <text>a 1,2-diacyl-sn-glycero-3-phospho-L-serine + H(+) = a 1,2-diacyl-sn-glycero-3-phosphoethanolamine + CO2</text>
        <dbReference type="Rhea" id="RHEA:20828"/>
        <dbReference type="ChEBI" id="CHEBI:15378"/>
        <dbReference type="ChEBI" id="CHEBI:16526"/>
        <dbReference type="ChEBI" id="CHEBI:57262"/>
        <dbReference type="ChEBI" id="CHEBI:64612"/>
        <dbReference type="EC" id="4.1.1.65"/>
    </reaction>
</comment>
<dbReference type="InterPro" id="IPR003817">
    <property type="entry name" value="PS_Dcarbxylase"/>
</dbReference>
<comment type="subunit">
    <text evidence="12">Heterodimer of a large membrane-associated beta subunit and a small pyruvoyl-containing alpha subunit.</text>
</comment>
<dbReference type="InterPro" id="IPR033177">
    <property type="entry name" value="PSD-B"/>
</dbReference>
<evidence type="ECO:0000256" key="7">
    <source>
        <dbReference type="ARBA" id="ARBA00023145"/>
    </source>
</evidence>
<feature type="active site" description="Schiff-base intermediate with substrate; via pyruvic acid; for decarboxylase activity" evidence="12">
    <location>
        <position position="250"/>
    </location>
</feature>
<comment type="similarity">
    <text evidence="12">Belongs to the phosphatidylserine decarboxylase family. PSD-B subfamily. Prokaryotic type I sub-subfamily.</text>
</comment>
<evidence type="ECO:0000256" key="8">
    <source>
        <dbReference type="ARBA" id="ARBA00023209"/>
    </source>
</evidence>
<evidence type="ECO:0000256" key="1">
    <source>
        <dbReference type="ARBA" id="ARBA00005189"/>
    </source>
</evidence>
<dbReference type="AlphaFoldDB" id="A0A0W0VW60"/>
<feature type="active site" description="Charge relay system; for autoendoproteolytic cleavage activity" evidence="12">
    <location>
        <position position="250"/>
    </location>
</feature>
<keyword evidence="2 12" id="KW-1003">Cell membrane</keyword>
<keyword evidence="9 12" id="KW-0456">Lyase</keyword>
<sequence>MLNDYLKTMPQFVAPKLTLTHFAGFMANVRIPSIKNALIRLFIQQYEVDMSEAREENPDAYTTFNDFFIRQLKPHCRPLAEADIVSPVDGFISELGAIKKGQILQAKGRYYTVSELLACEASLSQQFMQGCFATLYLSPKDYHRVHMPIDAKLIEMVYVPGKLFSVQPTTARVIPHLFARNERLVCFFETQIGLMAMVLVGATIVGAIGTRWQGDIKRSKNKRYLDFTEINQSTTLVKQGEEMGYFKLGSTVVLLFAEGQQVHWLNHLRAGDKIRYGQAFGKIK</sequence>
<dbReference type="EC" id="4.1.1.65" evidence="12"/>
<feature type="chain" id="PRO_5023401719" description="Phosphatidylserine decarboxylase alpha chain" evidence="12">
    <location>
        <begin position="250"/>
        <end position="284"/>
    </location>
</feature>
<accession>A0A0W0VW60</accession>
<keyword evidence="5 12" id="KW-0443">Lipid metabolism</keyword>
<dbReference type="NCBIfam" id="TIGR00163">
    <property type="entry name" value="PS_decarb"/>
    <property type="match status" value="1"/>
</dbReference>
<keyword evidence="11 12" id="KW-0670">Pyruvate</keyword>
<dbReference type="EMBL" id="LNYL01000051">
    <property type="protein sequence ID" value="KTD24105.1"/>
    <property type="molecule type" value="Genomic_DNA"/>
</dbReference>
<evidence type="ECO:0000256" key="2">
    <source>
        <dbReference type="ARBA" id="ARBA00022475"/>
    </source>
</evidence>
<keyword evidence="13" id="KW-0812">Transmembrane</keyword>
<dbReference type="HAMAP" id="MF_00662">
    <property type="entry name" value="PS_decarb_PSD_B_type1"/>
    <property type="match status" value="1"/>
</dbReference>
<keyword evidence="6 12" id="KW-0472">Membrane</keyword>
<keyword evidence="4 12" id="KW-0210">Decarboxylase</keyword>
<dbReference type="GO" id="GO:0004609">
    <property type="term" value="F:phosphatidylserine decarboxylase activity"/>
    <property type="evidence" value="ECO:0007669"/>
    <property type="project" value="UniProtKB-UniRule"/>
</dbReference>
<keyword evidence="7 12" id="KW-0865">Zymogen</keyword>
<evidence type="ECO:0000313" key="14">
    <source>
        <dbReference type="EMBL" id="KTD24105.1"/>
    </source>
</evidence>
<keyword evidence="15" id="KW-1185">Reference proteome</keyword>
<dbReference type="InterPro" id="IPR033178">
    <property type="entry name" value="PSD_type1_pro"/>
</dbReference>
<feature type="active site" description="Charge relay system; for autoendoproteolytic cleavage activity" evidence="12">
    <location>
        <position position="146"/>
    </location>
</feature>
<dbReference type="PATRIC" id="fig|466.6.peg.3191"/>
<feature type="chain" id="PRO_5023401717" description="Phosphatidylserine decarboxylase beta chain" evidence="12">
    <location>
        <begin position="1"/>
        <end position="249"/>
    </location>
</feature>
<evidence type="ECO:0000313" key="15">
    <source>
        <dbReference type="Proteomes" id="UP000054908"/>
    </source>
</evidence>
<keyword evidence="3 12" id="KW-0444">Lipid biosynthesis</keyword>
<dbReference type="RefSeq" id="WP_058453649.1">
    <property type="nucleotide sequence ID" value="NZ_CAAAIB010000001.1"/>
</dbReference>
<comment type="pathway">
    <text evidence="1">Lipid metabolism.</text>
</comment>
<proteinExistence type="inferred from homology"/>
<comment type="subcellular location">
    <subcellularLocation>
        <location evidence="12">Cell membrane</location>
        <topology evidence="12">Peripheral membrane protein</topology>
    </subcellularLocation>
</comment>
<evidence type="ECO:0000256" key="5">
    <source>
        <dbReference type="ARBA" id="ARBA00023098"/>
    </source>
</evidence>
<evidence type="ECO:0000256" key="12">
    <source>
        <dbReference type="HAMAP-Rule" id="MF_00662"/>
    </source>
</evidence>
<dbReference type="PANTHER" id="PTHR10067:SF6">
    <property type="entry name" value="PHOSPHATIDYLSERINE DECARBOXYLASE PROENZYME, MITOCHONDRIAL"/>
    <property type="match status" value="1"/>
</dbReference>
<comment type="pathway">
    <text evidence="12">Phospholipid metabolism; phosphatidylethanolamine biosynthesis; phosphatidylethanolamine from CDP-diacylglycerol: step 2/2.</text>
</comment>
<evidence type="ECO:0000256" key="3">
    <source>
        <dbReference type="ARBA" id="ARBA00022516"/>
    </source>
</evidence>
<keyword evidence="8 12" id="KW-0594">Phospholipid biosynthesis</keyword>
<gene>
    <name evidence="12 14" type="primary">psd</name>
    <name evidence="14" type="ORF">Lmac_2978</name>
</gene>
<feature type="active site" description="Charge relay system; for autoendoproteolytic cleavage activity" evidence="12">
    <location>
        <position position="89"/>
    </location>
</feature>
<comment type="cofactor">
    <cofactor evidence="12">
        <name>pyruvate</name>
        <dbReference type="ChEBI" id="CHEBI:15361"/>
    </cofactor>
    <text evidence="12">Binds 1 pyruvoyl group covalently per subunit.</text>
</comment>
<keyword evidence="10 12" id="KW-1208">Phospholipid metabolism</keyword>
<dbReference type="GO" id="GO:0006646">
    <property type="term" value="P:phosphatidylethanolamine biosynthetic process"/>
    <property type="evidence" value="ECO:0007669"/>
    <property type="project" value="UniProtKB-UniRule"/>
</dbReference>
<evidence type="ECO:0000256" key="4">
    <source>
        <dbReference type="ARBA" id="ARBA00022793"/>
    </source>
</evidence>
<reference evidence="14 15" key="1">
    <citation type="submission" date="2015-11" db="EMBL/GenBank/DDBJ databases">
        <title>Genomic analysis of 38 Legionella species identifies large and diverse effector repertoires.</title>
        <authorList>
            <person name="Burstein D."/>
            <person name="Amaro F."/>
            <person name="Zusman T."/>
            <person name="Lifshitz Z."/>
            <person name="Cohen O."/>
            <person name="Gilbert J.A."/>
            <person name="Pupko T."/>
            <person name="Shuman H.A."/>
            <person name="Segal G."/>
        </authorList>
    </citation>
    <scope>NUCLEOTIDE SEQUENCE [LARGE SCALE GENOMIC DNA]</scope>
    <source>
        <strain evidence="14 15">PX-1-G2-E2</strain>
    </source>
</reference>
<dbReference type="GO" id="GO:0005886">
    <property type="term" value="C:plasma membrane"/>
    <property type="evidence" value="ECO:0007669"/>
    <property type="project" value="UniProtKB-SubCell"/>
</dbReference>
<dbReference type="UniPathway" id="UPA00558">
    <property type="reaction ID" value="UER00616"/>
</dbReference>
<evidence type="ECO:0000256" key="10">
    <source>
        <dbReference type="ARBA" id="ARBA00023264"/>
    </source>
</evidence>
<feature type="transmembrane region" description="Helical" evidence="13">
    <location>
        <begin position="192"/>
        <end position="212"/>
    </location>
</feature>
<feature type="modified residue" description="Pyruvic acid (Ser); by autocatalysis" evidence="12">
    <location>
        <position position="250"/>
    </location>
</feature>
<feature type="site" description="Cleavage (non-hydrolytic); by autocatalysis" evidence="12">
    <location>
        <begin position="249"/>
        <end position="250"/>
    </location>
</feature>